<dbReference type="EMBL" id="FJOG01000020">
    <property type="protein sequence ID" value="CZR62182.1"/>
    <property type="molecule type" value="Genomic_DNA"/>
</dbReference>
<dbReference type="AlphaFoldDB" id="A0A1L7XAY8"/>
<name>A0A1L7XAY8_9HELO</name>
<dbReference type="Proteomes" id="UP000184330">
    <property type="component" value="Unassembled WGS sequence"/>
</dbReference>
<gene>
    <name evidence="1" type="ORF">PAC_12079</name>
</gene>
<evidence type="ECO:0000313" key="2">
    <source>
        <dbReference type="Proteomes" id="UP000184330"/>
    </source>
</evidence>
<organism evidence="1 2">
    <name type="scientific">Phialocephala subalpina</name>
    <dbReference type="NCBI Taxonomy" id="576137"/>
    <lineage>
        <taxon>Eukaryota</taxon>
        <taxon>Fungi</taxon>
        <taxon>Dikarya</taxon>
        <taxon>Ascomycota</taxon>
        <taxon>Pezizomycotina</taxon>
        <taxon>Leotiomycetes</taxon>
        <taxon>Helotiales</taxon>
        <taxon>Mollisiaceae</taxon>
        <taxon>Phialocephala</taxon>
        <taxon>Phialocephala fortinii species complex</taxon>
    </lineage>
</organism>
<protein>
    <submittedName>
        <fullName evidence="1">Uncharacterized protein</fullName>
    </submittedName>
</protein>
<sequence>MLTAGVPLTPGKDFIYVTPPNSAAVRGGTPCPDSVHNFDLLSIADGLQNISEPLMIPQGESYINQLYTYLLSVNLGTKPVTQAQLNNITALQAKLDVRAQASHQTFGSWVTQHDPLLIAYRRQVEAADTTLQDYEVSVYGPQADTISEQRDKIKYQAHDELASEPGYNMPVYPGVYNVILSPWAPHTQTDGILYKPLYSLTGGFQEACDAWFNGTSGGTTTYQWSMKNVNGKDWSSFGHSTTVSQIGGSIFSLISANKGGSSDTTVFNGWSSKFTEQISLELTMKGAPLVFNVGTGYWDVPSARSTYPTLPPGKSNPLASRARLRKLLIGYEVGLKITINDTNTWTNISTFIQDAKSSTGGGFSIFGFHFGAGGSSTTHRNVSTLVTHSDGTSGVIVIPPSPPGLTFLLGALGRAT</sequence>
<keyword evidence="2" id="KW-1185">Reference proteome</keyword>
<accession>A0A1L7XAY8</accession>
<dbReference type="OrthoDB" id="5047692at2759"/>
<proteinExistence type="predicted"/>
<reference evidence="1 2" key="1">
    <citation type="submission" date="2016-03" db="EMBL/GenBank/DDBJ databases">
        <authorList>
            <person name="Ploux O."/>
        </authorList>
    </citation>
    <scope>NUCLEOTIDE SEQUENCE [LARGE SCALE GENOMIC DNA]</scope>
    <source>
        <strain evidence="1 2">UAMH 11012</strain>
    </source>
</reference>
<evidence type="ECO:0000313" key="1">
    <source>
        <dbReference type="EMBL" id="CZR62182.1"/>
    </source>
</evidence>